<dbReference type="Pfam" id="PF00069">
    <property type="entry name" value="Pkinase"/>
    <property type="match status" value="1"/>
</dbReference>
<gene>
    <name evidence="3" type="ORF">OIU85_000387</name>
</gene>
<dbReference type="EMBL" id="JAPFFL010000001">
    <property type="protein sequence ID" value="KAJ6749748.1"/>
    <property type="molecule type" value="Genomic_DNA"/>
</dbReference>
<reference evidence="3" key="1">
    <citation type="submission" date="2022-11" db="EMBL/GenBank/DDBJ databases">
        <authorList>
            <person name="Hyden B.L."/>
            <person name="Feng K."/>
            <person name="Yates T."/>
            <person name="Jawdy S."/>
            <person name="Smart L.B."/>
            <person name="Muchero W."/>
        </authorList>
    </citation>
    <scope>NUCLEOTIDE SEQUENCE</scope>
    <source>
        <tissue evidence="3">Shoot tip</tissue>
    </source>
</reference>
<comment type="caution">
    <text evidence="3">The sequence shown here is derived from an EMBL/GenBank/DDBJ whole genome shotgun (WGS) entry which is preliminary data.</text>
</comment>
<feature type="compositionally biased region" description="Basic and acidic residues" evidence="1">
    <location>
        <begin position="170"/>
        <end position="184"/>
    </location>
</feature>
<protein>
    <recommendedName>
        <fullName evidence="2">Protein kinase domain-containing protein</fullName>
    </recommendedName>
</protein>
<proteinExistence type="predicted"/>
<dbReference type="OrthoDB" id="1911848at2759"/>
<dbReference type="InterPro" id="IPR000719">
    <property type="entry name" value="Prot_kinase_dom"/>
</dbReference>
<evidence type="ECO:0000313" key="4">
    <source>
        <dbReference type="Proteomes" id="UP001151529"/>
    </source>
</evidence>
<dbReference type="PANTHER" id="PTHR48007">
    <property type="entry name" value="LEUCINE-RICH REPEAT RECEPTOR-LIKE PROTEIN KINASE PXC1"/>
    <property type="match status" value="1"/>
</dbReference>
<accession>A0A9Q0VJX0</accession>
<feature type="domain" description="Protein kinase" evidence="2">
    <location>
        <begin position="1"/>
        <end position="190"/>
    </location>
</feature>
<dbReference type="GO" id="GO:0005524">
    <property type="term" value="F:ATP binding"/>
    <property type="evidence" value="ECO:0007669"/>
    <property type="project" value="InterPro"/>
</dbReference>
<sequence>METFALYVIVLNTWYLIFPIYTNNLPMLTGEPSNNLPLLSWAARLKIAQGTARGLMYIHEHSPRKYVHGNLKSSKILLGDELQPYISSFGLARLVSNSSKLATSASKKQYLNQTISSATGLKISTPSNNYLAPEARVSGSKFSQKCDVYSFGIVLMELLTGRLPGAGPENDGKGTRESCEEDVSRGTTHV</sequence>
<dbReference type="InterPro" id="IPR046959">
    <property type="entry name" value="PRK1-6/SRF4-like"/>
</dbReference>
<dbReference type="PANTHER" id="PTHR48007:SF8">
    <property type="entry name" value="RECEPTOR PROTEIN KINASE-LIKE PROTEIN ZAR1"/>
    <property type="match status" value="1"/>
</dbReference>
<dbReference type="AlphaFoldDB" id="A0A9Q0VJX0"/>
<dbReference type="PROSITE" id="PS50011">
    <property type="entry name" value="PROTEIN_KINASE_DOM"/>
    <property type="match status" value="1"/>
</dbReference>
<reference evidence="3" key="2">
    <citation type="journal article" date="2023" name="Int. J. Mol. Sci.">
        <title>De Novo Assembly and Annotation of 11 Diverse Shrub Willow (Salix) Genomes Reveals Novel Gene Organization in Sex-Linked Regions.</title>
        <authorList>
            <person name="Hyden B."/>
            <person name="Feng K."/>
            <person name="Yates T.B."/>
            <person name="Jawdy S."/>
            <person name="Cereghino C."/>
            <person name="Smart L.B."/>
            <person name="Muchero W."/>
        </authorList>
    </citation>
    <scope>NUCLEOTIDE SEQUENCE [LARGE SCALE GENOMIC DNA]</scope>
    <source>
        <tissue evidence="3">Shoot tip</tissue>
    </source>
</reference>
<dbReference type="GO" id="GO:0004672">
    <property type="term" value="F:protein kinase activity"/>
    <property type="evidence" value="ECO:0007669"/>
    <property type="project" value="InterPro"/>
</dbReference>
<name>A0A9Q0VJX0_SALVM</name>
<evidence type="ECO:0000313" key="3">
    <source>
        <dbReference type="EMBL" id="KAJ6749748.1"/>
    </source>
</evidence>
<dbReference type="InterPro" id="IPR011009">
    <property type="entry name" value="Kinase-like_dom_sf"/>
</dbReference>
<dbReference type="SUPFAM" id="SSF56112">
    <property type="entry name" value="Protein kinase-like (PK-like)"/>
    <property type="match status" value="1"/>
</dbReference>
<evidence type="ECO:0000259" key="2">
    <source>
        <dbReference type="PROSITE" id="PS50011"/>
    </source>
</evidence>
<evidence type="ECO:0000256" key="1">
    <source>
        <dbReference type="SAM" id="MobiDB-lite"/>
    </source>
</evidence>
<dbReference type="Gene3D" id="1.10.510.10">
    <property type="entry name" value="Transferase(Phosphotransferase) domain 1"/>
    <property type="match status" value="1"/>
</dbReference>
<organism evidence="3 4">
    <name type="scientific">Salix viminalis</name>
    <name type="common">Common osier</name>
    <name type="synonym">Basket willow</name>
    <dbReference type="NCBI Taxonomy" id="40686"/>
    <lineage>
        <taxon>Eukaryota</taxon>
        <taxon>Viridiplantae</taxon>
        <taxon>Streptophyta</taxon>
        <taxon>Embryophyta</taxon>
        <taxon>Tracheophyta</taxon>
        <taxon>Spermatophyta</taxon>
        <taxon>Magnoliopsida</taxon>
        <taxon>eudicotyledons</taxon>
        <taxon>Gunneridae</taxon>
        <taxon>Pentapetalae</taxon>
        <taxon>rosids</taxon>
        <taxon>fabids</taxon>
        <taxon>Malpighiales</taxon>
        <taxon>Salicaceae</taxon>
        <taxon>Saliceae</taxon>
        <taxon>Salix</taxon>
    </lineage>
</organism>
<dbReference type="Proteomes" id="UP001151529">
    <property type="component" value="Chromosome 16"/>
</dbReference>
<feature type="region of interest" description="Disordered" evidence="1">
    <location>
        <begin position="165"/>
        <end position="190"/>
    </location>
</feature>
<keyword evidence="4" id="KW-1185">Reference proteome</keyword>